<feature type="domain" description="G-protein coupled receptors family 1 profile" evidence="13">
    <location>
        <begin position="1"/>
        <end position="247"/>
    </location>
</feature>
<feature type="non-terminal residue" evidence="14">
    <location>
        <position position="275"/>
    </location>
</feature>
<dbReference type="STRING" id="188477.A0A3S0ZDM2"/>
<reference evidence="14 15" key="1">
    <citation type="submission" date="2019-01" db="EMBL/GenBank/DDBJ databases">
        <title>A draft genome assembly of the solar-powered sea slug Elysia chlorotica.</title>
        <authorList>
            <person name="Cai H."/>
            <person name="Li Q."/>
            <person name="Fang X."/>
            <person name="Li J."/>
            <person name="Curtis N.E."/>
            <person name="Altenburger A."/>
            <person name="Shibata T."/>
            <person name="Feng M."/>
            <person name="Maeda T."/>
            <person name="Schwartz J.A."/>
            <person name="Shigenobu S."/>
            <person name="Lundholm N."/>
            <person name="Nishiyama T."/>
            <person name="Yang H."/>
            <person name="Hasebe M."/>
            <person name="Li S."/>
            <person name="Pierce S.K."/>
            <person name="Wang J."/>
        </authorList>
    </citation>
    <scope>NUCLEOTIDE SEQUENCE [LARGE SCALE GENOMIC DNA]</scope>
    <source>
        <strain evidence="14">EC2010</strain>
        <tissue evidence="14">Whole organism of an adult</tissue>
    </source>
</reference>
<evidence type="ECO:0000313" key="15">
    <source>
        <dbReference type="Proteomes" id="UP000271974"/>
    </source>
</evidence>
<dbReference type="OrthoDB" id="5975505at2759"/>
<evidence type="ECO:0000313" key="14">
    <source>
        <dbReference type="EMBL" id="RUS75241.1"/>
    </source>
</evidence>
<dbReference type="Gene3D" id="1.20.1070.10">
    <property type="entry name" value="Rhodopsin 7-helix transmembrane proteins"/>
    <property type="match status" value="1"/>
</dbReference>
<feature type="transmembrane region" description="Helical" evidence="12">
    <location>
        <begin position="87"/>
        <end position="111"/>
    </location>
</feature>
<name>A0A3S0ZDM2_ELYCH</name>
<evidence type="ECO:0000256" key="9">
    <source>
        <dbReference type="ARBA" id="ARBA00023224"/>
    </source>
</evidence>
<keyword evidence="5 12" id="KW-0472">Membrane</keyword>
<sequence length="275" mass="31357">MRTTTNTLIANLAVSDLMVACFCMWAHVGNNISPVWPFGDVLCKVNTFFQILAVTSSVLTLMTIAVERFYAVVFPFKRNWSPTITGVVIGECHTITGVVIGECYTITGVVIGECSTSRGFFYVDTECTTEAPGQIYYYIVVGLVMYFLPILVMVFTYSIIAFRLLRRRHPGRRPSGGKMSTQDRAKRKVTKMLVMVLFVFIVCWSPHQVIMMYENLNPNKKPEYLETVRYIALYLAYACSAINPILYAGFNENFRRGFVEAFRCVIMQRRNRIDP</sequence>
<keyword evidence="2 11" id="KW-0812">Transmembrane</keyword>
<feature type="transmembrane region" description="Helical" evidence="12">
    <location>
        <begin position="192"/>
        <end position="210"/>
    </location>
</feature>
<dbReference type="InterPro" id="IPR000276">
    <property type="entry name" value="GPCR_Rhodpsn"/>
</dbReference>
<evidence type="ECO:0000259" key="13">
    <source>
        <dbReference type="PROSITE" id="PS50262"/>
    </source>
</evidence>
<evidence type="ECO:0000256" key="1">
    <source>
        <dbReference type="ARBA" id="ARBA00004141"/>
    </source>
</evidence>
<evidence type="ECO:0000256" key="10">
    <source>
        <dbReference type="ARBA" id="ARBA00025478"/>
    </source>
</evidence>
<feature type="transmembrane region" description="Helical" evidence="12">
    <location>
        <begin position="48"/>
        <end position="66"/>
    </location>
</feature>
<dbReference type="Proteomes" id="UP000271974">
    <property type="component" value="Unassembled WGS sequence"/>
</dbReference>
<proteinExistence type="inferred from homology"/>
<comment type="subcellular location">
    <subcellularLocation>
        <location evidence="1">Membrane</location>
        <topology evidence="1">Multi-pass membrane protein</topology>
    </subcellularLocation>
</comment>
<dbReference type="AlphaFoldDB" id="A0A3S0ZDM2"/>
<evidence type="ECO:0000256" key="5">
    <source>
        <dbReference type="ARBA" id="ARBA00023136"/>
    </source>
</evidence>
<evidence type="ECO:0000256" key="2">
    <source>
        <dbReference type="ARBA" id="ARBA00022692"/>
    </source>
</evidence>
<dbReference type="PANTHER" id="PTHR45695">
    <property type="entry name" value="LEUCOKININ RECEPTOR-RELATED"/>
    <property type="match status" value="1"/>
</dbReference>
<evidence type="ECO:0000256" key="11">
    <source>
        <dbReference type="RuleBase" id="RU000688"/>
    </source>
</evidence>
<feature type="transmembrane region" description="Helical" evidence="12">
    <location>
        <begin position="135"/>
        <end position="165"/>
    </location>
</feature>
<evidence type="ECO:0000256" key="7">
    <source>
        <dbReference type="ARBA" id="ARBA00023170"/>
    </source>
</evidence>
<evidence type="ECO:0000256" key="3">
    <source>
        <dbReference type="ARBA" id="ARBA00022989"/>
    </source>
</evidence>
<evidence type="ECO:0000256" key="8">
    <source>
        <dbReference type="ARBA" id="ARBA00023180"/>
    </source>
</evidence>
<keyword evidence="3 12" id="KW-1133">Transmembrane helix</keyword>
<feature type="transmembrane region" description="Helical" evidence="12">
    <location>
        <begin position="230"/>
        <end position="250"/>
    </location>
</feature>
<keyword evidence="9 11" id="KW-0807">Transducer</keyword>
<dbReference type="SUPFAM" id="SSF81321">
    <property type="entry name" value="Family A G protein-coupled receptor-like"/>
    <property type="match status" value="1"/>
</dbReference>
<dbReference type="PANTHER" id="PTHR45695:SF9">
    <property type="entry name" value="LEUCOKININ RECEPTOR"/>
    <property type="match status" value="1"/>
</dbReference>
<dbReference type="GO" id="GO:0005886">
    <property type="term" value="C:plasma membrane"/>
    <property type="evidence" value="ECO:0007669"/>
    <property type="project" value="TreeGrafter"/>
</dbReference>
<gene>
    <name evidence="14" type="ORF">EGW08_017006</name>
</gene>
<dbReference type="PRINTS" id="PR01570">
    <property type="entry name" value="NPFFRECEPTOR"/>
</dbReference>
<comment type="function">
    <text evidence="10">Receptor for NPAF (A-18-F-amide) and NPFF (F-8-F-amide) neuropeptides, also known as morphine-modulating peptides. Can also be activated by a variety of naturally occurring or synthetic FMRF-amide like ligands. This receptor mediates its action by association with G proteins that activate a phosphatidylinositol-calcium second messenger system.</text>
</comment>
<keyword evidence="4 11" id="KW-0297">G-protein coupled receptor</keyword>
<dbReference type="PROSITE" id="PS50262">
    <property type="entry name" value="G_PROTEIN_RECEP_F1_2"/>
    <property type="match status" value="1"/>
</dbReference>
<dbReference type="PROSITE" id="PS00237">
    <property type="entry name" value="G_PROTEIN_RECEP_F1_1"/>
    <property type="match status" value="1"/>
</dbReference>
<protein>
    <recommendedName>
        <fullName evidence="13">G-protein coupled receptors family 1 profile domain-containing protein</fullName>
    </recommendedName>
</protein>
<dbReference type="GO" id="GO:0008188">
    <property type="term" value="F:neuropeptide receptor activity"/>
    <property type="evidence" value="ECO:0007669"/>
    <property type="project" value="InterPro"/>
</dbReference>
<accession>A0A3S0ZDM2</accession>
<evidence type="ECO:0000256" key="4">
    <source>
        <dbReference type="ARBA" id="ARBA00023040"/>
    </source>
</evidence>
<keyword evidence="6" id="KW-1015">Disulfide bond</keyword>
<dbReference type="EMBL" id="RQTK01000760">
    <property type="protein sequence ID" value="RUS75241.1"/>
    <property type="molecule type" value="Genomic_DNA"/>
</dbReference>
<evidence type="ECO:0000256" key="12">
    <source>
        <dbReference type="SAM" id="Phobius"/>
    </source>
</evidence>
<keyword evidence="15" id="KW-1185">Reference proteome</keyword>
<organism evidence="14 15">
    <name type="scientific">Elysia chlorotica</name>
    <name type="common">Eastern emerald elysia</name>
    <name type="synonym">Sea slug</name>
    <dbReference type="NCBI Taxonomy" id="188477"/>
    <lineage>
        <taxon>Eukaryota</taxon>
        <taxon>Metazoa</taxon>
        <taxon>Spiralia</taxon>
        <taxon>Lophotrochozoa</taxon>
        <taxon>Mollusca</taxon>
        <taxon>Gastropoda</taxon>
        <taxon>Heterobranchia</taxon>
        <taxon>Euthyneura</taxon>
        <taxon>Panpulmonata</taxon>
        <taxon>Sacoglossa</taxon>
        <taxon>Placobranchoidea</taxon>
        <taxon>Plakobranchidae</taxon>
        <taxon>Elysia</taxon>
    </lineage>
</organism>
<dbReference type="InterPro" id="IPR005395">
    <property type="entry name" value="NPFF_rcpt"/>
</dbReference>
<dbReference type="PRINTS" id="PR00237">
    <property type="entry name" value="GPCRRHODOPSN"/>
</dbReference>
<feature type="transmembrane region" description="Helical" evidence="12">
    <location>
        <begin position="7"/>
        <end position="28"/>
    </location>
</feature>
<comment type="similarity">
    <text evidence="11">Belongs to the G-protein coupled receptor 1 family.</text>
</comment>
<dbReference type="Pfam" id="PF00001">
    <property type="entry name" value="7tm_1"/>
    <property type="match status" value="1"/>
</dbReference>
<dbReference type="InterPro" id="IPR017452">
    <property type="entry name" value="GPCR_Rhodpsn_7TM"/>
</dbReference>
<keyword evidence="7 11" id="KW-0675">Receptor</keyword>
<comment type="caution">
    <text evidence="14">The sequence shown here is derived from an EMBL/GenBank/DDBJ whole genome shotgun (WGS) entry which is preliminary data.</text>
</comment>
<keyword evidence="8" id="KW-0325">Glycoprotein</keyword>
<evidence type="ECO:0000256" key="6">
    <source>
        <dbReference type="ARBA" id="ARBA00023157"/>
    </source>
</evidence>